<evidence type="ECO:0000313" key="9">
    <source>
        <dbReference type="EMBL" id="MEL7561377.1"/>
    </source>
</evidence>
<dbReference type="PROSITE" id="PS50109">
    <property type="entry name" value="HIS_KIN"/>
    <property type="match status" value="1"/>
</dbReference>
<evidence type="ECO:0000259" key="8">
    <source>
        <dbReference type="PROSITE" id="PS50112"/>
    </source>
</evidence>
<dbReference type="Proteomes" id="UP001467669">
    <property type="component" value="Unassembled WGS sequence"/>
</dbReference>
<accession>A0ABU9MGT9</accession>
<dbReference type="SUPFAM" id="SSF52172">
    <property type="entry name" value="CheY-like"/>
    <property type="match status" value="1"/>
</dbReference>
<comment type="caution">
    <text evidence="9">The sequence shown here is derived from an EMBL/GenBank/DDBJ whole genome shotgun (WGS) entry which is preliminary data.</text>
</comment>
<evidence type="ECO:0000256" key="2">
    <source>
        <dbReference type="ARBA" id="ARBA00012438"/>
    </source>
</evidence>
<dbReference type="PANTHER" id="PTHR43065">
    <property type="entry name" value="SENSOR HISTIDINE KINASE"/>
    <property type="match status" value="1"/>
</dbReference>
<dbReference type="Gene3D" id="3.30.565.10">
    <property type="entry name" value="Histidine kinase-like ATPase, C-terminal domain"/>
    <property type="match status" value="1"/>
</dbReference>
<dbReference type="PRINTS" id="PR00344">
    <property type="entry name" value="BCTRLSENSOR"/>
</dbReference>
<evidence type="ECO:0000256" key="3">
    <source>
        <dbReference type="ARBA" id="ARBA00022553"/>
    </source>
</evidence>
<dbReference type="SMART" id="SM00388">
    <property type="entry name" value="HisKA"/>
    <property type="match status" value="1"/>
</dbReference>
<evidence type="ECO:0000313" key="10">
    <source>
        <dbReference type="Proteomes" id="UP001467669"/>
    </source>
</evidence>
<evidence type="ECO:0000259" key="6">
    <source>
        <dbReference type="PROSITE" id="PS50109"/>
    </source>
</evidence>
<dbReference type="CDD" id="cd00130">
    <property type="entry name" value="PAS"/>
    <property type="match status" value="1"/>
</dbReference>
<dbReference type="Pfam" id="PF00072">
    <property type="entry name" value="Response_reg"/>
    <property type="match status" value="1"/>
</dbReference>
<dbReference type="InterPro" id="IPR036097">
    <property type="entry name" value="HisK_dim/P_sf"/>
</dbReference>
<evidence type="ECO:0000259" key="7">
    <source>
        <dbReference type="PROSITE" id="PS50110"/>
    </source>
</evidence>
<dbReference type="Gene3D" id="3.30.450.20">
    <property type="entry name" value="PAS domain"/>
    <property type="match status" value="2"/>
</dbReference>
<dbReference type="Gene3D" id="1.10.287.130">
    <property type="match status" value="1"/>
</dbReference>
<dbReference type="InterPro" id="IPR000014">
    <property type="entry name" value="PAS"/>
</dbReference>
<dbReference type="GO" id="GO:0005524">
    <property type="term" value="F:ATP binding"/>
    <property type="evidence" value="ECO:0007669"/>
    <property type="project" value="UniProtKB-KW"/>
</dbReference>
<dbReference type="InterPro" id="IPR036890">
    <property type="entry name" value="HATPase_C_sf"/>
</dbReference>
<dbReference type="EC" id="2.7.13.3" evidence="2"/>
<reference evidence="9 10" key="1">
    <citation type="submission" date="2024-04" db="EMBL/GenBank/DDBJ databases">
        <title>Draft Genome Sequence of Isolates Cultured from Underwater Hawaii Seamounts in the North Pacific Ocean.</title>
        <authorList>
            <person name="Sharma I."/>
            <person name="Darden B."/>
            <person name="Creggett J."/>
            <person name="Taylor S."/>
            <person name="Grant M.P."/>
            <person name="Scott J."/>
            <person name="Attles S."/>
            <person name="Walker S."/>
            <person name="Johnson G."/>
            <person name="St. Cloud C."/>
        </authorList>
    </citation>
    <scope>NUCLEOTIDE SEQUENCE [LARGE SCALE GENOMIC DNA]</scope>
    <source>
        <strain evidence="9 10">03GJ23</strain>
    </source>
</reference>
<comment type="catalytic activity">
    <reaction evidence="1">
        <text>ATP + protein L-histidine = ADP + protein N-phospho-L-histidine.</text>
        <dbReference type="EC" id="2.7.13.3"/>
    </reaction>
</comment>
<dbReference type="PANTHER" id="PTHR43065:SF42">
    <property type="entry name" value="TWO-COMPONENT SENSOR PPRA"/>
    <property type="match status" value="1"/>
</dbReference>
<dbReference type="Pfam" id="PF00512">
    <property type="entry name" value="HisKA"/>
    <property type="match status" value="1"/>
</dbReference>
<keyword evidence="10" id="KW-1185">Reference proteome</keyword>
<keyword evidence="9" id="KW-0067">ATP-binding</keyword>
<organism evidence="9 10">
    <name type="scientific">Stutzerimonas chloritidismutans</name>
    <name type="common">Pseudomonas chloritidismutans</name>
    <dbReference type="NCBI Taxonomy" id="203192"/>
    <lineage>
        <taxon>Bacteria</taxon>
        <taxon>Pseudomonadati</taxon>
        <taxon>Pseudomonadota</taxon>
        <taxon>Gammaproteobacteria</taxon>
        <taxon>Pseudomonadales</taxon>
        <taxon>Pseudomonadaceae</taxon>
        <taxon>Stutzerimonas</taxon>
    </lineage>
</organism>
<dbReference type="CDD" id="cd18161">
    <property type="entry name" value="REC_hyHK_blue-like"/>
    <property type="match status" value="1"/>
</dbReference>
<dbReference type="InterPro" id="IPR005467">
    <property type="entry name" value="His_kinase_dom"/>
</dbReference>
<keyword evidence="4" id="KW-0418">Kinase</keyword>
<dbReference type="SMART" id="SM00448">
    <property type="entry name" value="REC"/>
    <property type="match status" value="1"/>
</dbReference>
<dbReference type="InterPro" id="IPR001789">
    <property type="entry name" value="Sig_transdc_resp-reg_receiver"/>
</dbReference>
<dbReference type="InterPro" id="IPR003594">
    <property type="entry name" value="HATPase_dom"/>
</dbReference>
<proteinExistence type="predicted"/>
<evidence type="ECO:0000256" key="1">
    <source>
        <dbReference type="ARBA" id="ARBA00000085"/>
    </source>
</evidence>
<dbReference type="Pfam" id="PF02518">
    <property type="entry name" value="HATPase_c"/>
    <property type="match status" value="1"/>
</dbReference>
<dbReference type="SUPFAM" id="SSF55785">
    <property type="entry name" value="PYP-like sensor domain (PAS domain)"/>
    <property type="match status" value="1"/>
</dbReference>
<keyword evidence="4" id="KW-0808">Transferase</keyword>
<dbReference type="InterPro" id="IPR011006">
    <property type="entry name" value="CheY-like_superfamily"/>
</dbReference>
<name>A0ABU9MGT9_STUCH</name>
<feature type="domain" description="Histidine kinase" evidence="6">
    <location>
        <begin position="326"/>
        <end position="550"/>
    </location>
</feature>
<dbReference type="Gene3D" id="3.40.50.2300">
    <property type="match status" value="1"/>
</dbReference>
<dbReference type="Pfam" id="PF08448">
    <property type="entry name" value="PAS_4"/>
    <property type="match status" value="1"/>
</dbReference>
<dbReference type="NCBIfam" id="TIGR00229">
    <property type="entry name" value="sensory_box"/>
    <property type="match status" value="1"/>
</dbReference>
<feature type="domain" description="Response regulatory" evidence="7">
    <location>
        <begin position="573"/>
        <end position="689"/>
    </location>
</feature>
<dbReference type="SMART" id="SM00091">
    <property type="entry name" value="PAS"/>
    <property type="match status" value="1"/>
</dbReference>
<dbReference type="InterPro" id="IPR004358">
    <property type="entry name" value="Sig_transdc_His_kin-like_C"/>
</dbReference>
<dbReference type="EMBL" id="JBCFXD010000024">
    <property type="protein sequence ID" value="MEL7561377.1"/>
    <property type="molecule type" value="Genomic_DNA"/>
</dbReference>
<dbReference type="SMART" id="SM00387">
    <property type="entry name" value="HATPase_c"/>
    <property type="match status" value="1"/>
</dbReference>
<sequence length="697" mass="75641">MPDAIDEVPAFLSGGGVMGALMRSHDWAATPFGPIEDWPQSLRAMVGACLNSPLLGTVLWGPELRMLYNDAYIPSMADRHPAALGLPVAQVWGEVWEIVAPPFHHAMRTGEGFAQNRVELPMVRNGQPEVTYWNISATPIFGEDGQILGLLNQGIEITGQVLAEHQRLVAQQQLRDLNEQLAREVAIRTEERNLMWDTSPDLMVVINFAGVIQRVNPAWTAVLGYLPEELIGHHVNEFITDEDHPLTVDAYLTTAAGDTVRIVNRYRHKNGAQHSISWVAAPSGDRTYATGRDITEEIARQAQLESTHEQLRQAQKMEAVGQLTGGLAHDFNNLLAGISVSLEMIETRVRQDRIGDVAKYLRVAQSATRRAAALTHRLLAFSRRQTLAPKAINAGKLVGGMLDMVQRTVGPTVVVEHFCSSGLWTALVDPSQLENALLNLCLNARDAMPEGGRITVETGNRVFDAVSARQHDIPQGEYLAIRVSDSGTGMSPEVLAKAFDPFFTTKPQGEGTGLGLSMIYGFAQQSGGQVRIYSQLGSGTTVSLYLPRYLGTAEGESGSPGLPPMLPAQRGETVLVVDDEPTVRVLVTDFLGDLGYRAIEVADGIAGLEVLQSGVHIDLLVTDFGLPGGMNGLQLANAGRLSRPDLRVLFITGYAESALFHNGRLEPGMAVLTKPFAVNDLAERMHELIGQSAAMRG</sequence>
<dbReference type="PROSITE" id="PS50110">
    <property type="entry name" value="RESPONSE_REGULATORY"/>
    <property type="match status" value="1"/>
</dbReference>
<keyword evidence="3 5" id="KW-0597">Phosphoprotein</keyword>
<dbReference type="SUPFAM" id="SSF47384">
    <property type="entry name" value="Homodimeric domain of signal transducing histidine kinase"/>
    <property type="match status" value="1"/>
</dbReference>
<evidence type="ECO:0000256" key="4">
    <source>
        <dbReference type="ARBA" id="ARBA00022777"/>
    </source>
</evidence>
<protein>
    <recommendedName>
        <fullName evidence="2">histidine kinase</fullName>
        <ecNumber evidence="2">2.7.13.3</ecNumber>
    </recommendedName>
</protein>
<dbReference type="InterPro" id="IPR003661">
    <property type="entry name" value="HisK_dim/P_dom"/>
</dbReference>
<dbReference type="InterPro" id="IPR013656">
    <property type="entry name" value="PAS_4"/>
</dbReference>
<gene>
    <name evidence="9" type="ORF">AAGW23_21270</name>
</gene>
<dbReference type="PROSITE" id="PS50112">
    <property type="entry name" value="PAS"/>
    <property type="match status" value="1"/>
</dbReference>
<dbReference type="RefSeq" id="WP_342408256.1">
    <property type="nucleotide sequence ID" value="NZ_JBCFXD010000024.1"/>
</dbReference>
<dbReference type="SUPFAM" id="SSF55874">
    <property type="entry name" value="ATPase domain of HSP90 chaperone/DNA topoisomerase II/histidine kinase"/>
    <property type="match status" value="1"/>
</dbReference>
<feature type="domain" description="PAS" evidence="8">
    <location>
        <begin position="188"/>
        <end position="258"/>
    </location>
</feature>
<dbReference type="InterPro" id="IPR035965">
    <property type="entry name" value="PAS-like_dom_sf"/>
</dbReference>
<keyword evidence="9" id="KW-0547">Nucleotide-binding</keyword>
<feature type="modified residue" description="4-aspartylphosphate" evidence="5">
    <location>
        <position position="623"/>
    </location>
</feature>
<evidence type="ECO:0000256" key="5">
    <source>
        <dbReference type="PROSITE-ProRule" id="PRU00169"/>
    </source>
</evidence>
<dbReference type="CDD" id="cd00082">
    <property type="entry name" value="HisKA"/>
    <property type="match status" value="1"/>
</dbReference>